<proteinExistence type="predicted"/>
<protein>
    <submittedName>
        <fullName evidence="2">Z1 domain protein</fullName>
    </submittedName>
</protein>
<dbReference type="EMBL" id="ACVN02000261">
    <property type="protein sequence ID" value="ERK52267.1"/>
    <property type="molecule type" value="Genomic_DNA"/>
</dbReference>
<sequence length="883" mass="99297">MQPSGDAEDPDMSDERDRISAEIMNRVISDRVSIDEAADRVAHEYRRFVSREAVRQIVTSLKSEMAGNRVLRHAVIDESAYQGSMDMPTSAMSGAQWCRYLDMLQRKNAFGIDELSRTTEEVCSLLALPNQPGARRKGLVMGNVQSGKTRHFSGVIARAVDMGYRFVIVLSGLYNNLREQTQSRLDRDLFVDREFWYHLTSAENNDFDRRSELLALMGSHSDVRLCAVVKKNKTRLKNLEASLRNVPEEIRRKCPILIIDDEADQATPNSEKEKKKISAINAVMRRIWDLIPSGSYVAYTATPFANVLMDPDDEADLFPSDFVYTLTAGDGYLGAEQVFGLADADVDDSEPAAEGPDLVRIIPAKDSWVLKPPSKKLQRESFDPEPPSSLISAVRWFVVASAVRRARGYAGHSSMLVHTTHYTAPHFAMRERFLTLVQRMRREVEFHREAGLAQFYESWRNEHARVAAPAGRSTPEWDAVAEQLPGVLRNIEVIVDNGVSEDRLNYDAGRPRTVIVVGGGTLSRGLTLEGLVVSYFTRSSNTYDTLMQMGRWFGYRSGYEDLLRIWVADGLDRDYAFLALVEKDLRDEIRSVEDSEYTPRQVGVKVRCHPGRLEITSAGKMANARLVRLSMSNARQQTFIMDGRPDATRRNLRAVERLLSGCEPRPLRAGGRRWIVRGIDTRAIIGFLQGYSFHPDQRIFSDPDLRGATIDWLMKYAQERSWNIILAGNSMPGAMDSLGVLPVAGIRVPMLRRTPLRGSTVEKLNFKAIMSSADRLADIEPEAYADMPNATDAQRMVIRRRLAGGDGLVMIYPISHRSKNKLELTTRMDMPQGVGEDLLGFSIVYPAVDHSDAEYGNFVSVKPLAADVDVGEPEEDDDWEDEE</sequence>
<evidence type="ECO:0000259" key="1">
    <source>
        <dbReference type="Pfam" id="PF10593"/>
    </source>
</evidence>
<dbReference type="SUPFAM" id="SSF52540">
    <property type="entry name" value="P-loop containing nucleoside triphosphate hydrolases"/>
    <property type="match status" value="1"/>
</dbReference>
<evidence type="ECO:0000313" key="2">
    <source>
        <dbReference type="EMBL" id="ERK52267.1"/>
    </source>
</evidence>
<comment type="caution">
    <text evidence="2">The sequence shown here is derived from an EMBL/GenBank/DDBJ whole genome shotgun (WGS) entry which is preliminary data.</text>
</comment>
<keyword evidence="3" id="KW-1185">Reference proteome</keyword>
<dbReference type="Proteomes" id="UP000017052">
    <property type="component" value="Unassembled WGS sequence"/>
</dbReference>
<accession>U2RNG8</accession>
<organism evidence="2 3">
    <name type="scientific">Propionibacterium acidifaciens F0233</name>
    <dbReference type="NCBI Taxonomy" id="553198"/>
    <lineage>
        <taxon>Bacteria</taxon>
        <taxon>Bacillati</taxon>
        <taxon>Actinomycetota</taxon>
        <taxon>Actinomycetes</taxon>
        <taxon>Propionibacteriales</taxon>
        <taxon>Propionibacteriaceae</taxon>
        <taxon>Propionibacterium</taxon>
    </lineage>
</organism>
<dbReference type="AlphaFoldDB" id="U2RNG8"/>
<dbReference type="Pfam" id="PF10593">
    <property type="entry name" value="Z1"/>
    <property type="match status" value="1"/>
</dbReference>
<dbReference type="InterPro" id="IPR018310">
    <property type="entry name" value="Put_endonuclease_Z1-dom"/>
</dbReference>
<gene>
    <name evidence="2" type="ORF">HMPREF0682_2055</name>
</gene>
<dbReference type="InterPro" id="IPR027417">
    <property type="entry name" value="P-loop_NTPase"/>
</dbReference>
<reference evidence="2" key="1">
    <citation type="submission" date="2013-08" db="EMBL/GenBank/DDBJ databases">
        <authorList>
            <person name="Durkin A.S."/>
            <person name="Haft D.R."/>
            <person name="McCorrison J."/>
            <person name="Torralba M."/>
            <person name="Gillis M."/>
            <person name="Haft D.H."/>
            <person name="Methe B."/>
            <person name="Sutton G."/>
            <person name="Nelson K.E."/>
        </authorList>
    </citation>
    <scope>NUCLEOTIDE SEQUENCE [LARGE SCALE GENOMIC DNA]</scope>
    <source>
        <strain evidence="2">F0233</strain>
    </source>
</reference>
<evidence type="ECO:0000313" key="3">
    <source>
        <dbReference type="Proteomes" id="UP000017052"/>
    </source>
</evidence>
<name>U2RNG8_9ACTN</name>
<feature type="domain" description="Putative endonuclease Z1" evidence="1">
    <location>
        <begin position="389"/>
        <end position="610"/>
    </location>
</feature>